<dbReference type="InterPro" id="IPR011990">
    <property type="entry name" value="TPR-like_helical_dom_sf"/>
</dbReference>
<gene>
    <name evidence="2" type="ORF">AM305_00354</name>
</gene>
<dbReference type="eggNOG" id="COG0790">
    <property type="taxonomic scope" value="Bacteria"/>
</dbReference>
<dbReference type="Proteomes" id="UP000005532">
    <property type="component" value="Unassembled WGS sequence"/>
</dbReference>
<sequence>MLHERLEELRQVKAQETQFIEWLNDNQFETLNQFCEQHYPVWLKSKESEQELLLYPQVNISSLCDMDFLLSKFASKQALHAKLKAWHQIAPSFFSAFLLGELWVKIVEAERGASTANHVSHKAWQRAHWARDMAFYWELTAIEQDPQKVWSYFNLLNVTGYLGLPDWLSAYWADDEMFADYIYPIDEARAFFESYGENEIVPMRQFPTSLPAPTEEELGFPLNYWFNRITAISPSYFRPYEVYLYYLYPRWYGDEYHDIDAFLASPVCQALPKEKYNALLFTKAWDSIEYFAEFGSETQQQQEDLFKQLLPLPYISRVKVSLFLHYIRFCNEYVLNTDIERHARTQEYAQTLVMTAEELLAQYEKDLYWDDTTHFVGNICWWFTGVRNVLGEDHTQLRKRVIQLFASRSPFVKTLEVGATELGIWGFEKGQIDVDWQALIAEDRNENFDIDNALRYFAMDGYAQYSIALYKKLAELGHAFSQYRLYQIQQNLYLPEFFEPYSNLLTEEEGEAFLAKAVEQGLTRALVTFGVREYERLWPMEKRPKAEAERALSALKQAVELKQTEAYIPYIHLLYLETDAGKEDYIFRELAPELMVDCEFSQEDFAWLANLYAVAFKEGFGVEKNRYVSLFWSEKACLLEPDNETFQQFFKDLRSPTGIFFAKSRFEKKLERDKAQIPEWVMPVADHFIQLSSAYETSYPLWDNFQDEEDF</sequence>
<reference evidence="2 3" key="1">
    <citation type="journal article" date="2010" name="Vet. Microbiol.">
        <title>Production of haemolysins by strains of the Actinobacillus minor/porcitonsillarum complex.</title>
        <authorList>
            <person name="Arya G."/>
            <person name="Niven D.F."/>
        </authorList>
    </citation>
    <scope>NUCLEOTIDE SEQUENCE [LARGE SCALE GENOMIC DNA]</scope>
    <source>
        <strain evidence="2 3">NM305</strain>
    </source>
</reference>
<dbReference type="EMBL" id="ACQL01000109">
    <property type="protein sequence ID" value="EER46461.1"/>
    <property type="molecule type" value="Genomic_DNA"/>
</dbReference>
<protein>
    <recommendedName>
        <fullName evidence="1">DUF4034 domain-containing protein</fullName>
    </recommendedName>
</protein>
<comment type="caution">
    <text evidence="2">The sequence shown here is derived from an EMBL/GenBank/DDBJ whole genome shotgun (WGS) entry which is preliminary data.</text>
</comment>
<feature type="domain" description="DUF4034" evidence="1">
    <location>
        <begin position="19"/>
        <end position="286"/>
    </location>
</feature>
<dbReference type="Pfam" id="PF13226">
    <property type="entry name" value="DUF4034"/>
    <property type="match status" value="1"/>
</dbReference>
<evidence type="ECO:0000313" key="2">
    <source>
        <dbReference type="EMBL" id="EER46461.1"/>
    </source>
</evidence>
<dbReference type="SUPFAM" id="SSF81901">
    <property type="entry name" value="HCP-like"/>
    <property type="match status" value="1"/>
</dbReference>
<evidence type="ECO:0000313" key="3">
    <source>
        <dbReference type="Proteomes" id="UP000005532"/>
    </source>
</evidence>
<name>C5S3L3_9PAST</name>
<dbReference type="RefSeq" id="WP_005825040.1">
    <property type="nucleotide sequence ID" value="NZ_ACQL01000109.1"/>
</dbReference>
<proteinExistence type="predicted"/>
<dbReference type="OrthoDB" id="6629721at2"/>
<dbReference type="Gene3D" id="1.25.40.10">
    <property type="entry name" value="Tetratricopeptide repeat domain"/>
    <property type="match status" value="1"/>
</dbReference>
<organism evidence="2 3">
    <name type="scientific">Actinobacillus minor NM305</name>
    <dbReference type="NCBI Taxonomy" id="637911"/>
    <lineage>
        <taxon>Bacteria</taxon>
        <taxon>Pseudomonadati</taxon>
        <taxon>Pseudomonadota</taxon>
        <taxon>Gammaproteobacteria</taxon>
        <taxon>Pasteurellales</taxon>
        <taxon>Pasteurellaceae</taxon>
        <taxon>Actinobacillus</taxon>
    </lineage>
</organism>
<dbReference type="InterPro" id="IPR025115">
    <property type="entry name" value="DUF4034"/>
</dbReference>
<dbReference type="AlphaFoldDB" id="C5S3L3"/>
<evidence type="ECO:0000259" key="1">
    <source>
        <dbReference type="Pfam" id="PF13226"/>
    </source>
</evidence>
<accession>C5S3L3</accession>